<dbReference type="SUPFAM" id="SSF50800">
    <property type="entry name" value="PK beta-barrel domain-like"/>
    <property type="match status" value="1"/>
</dbReference>
<reference evidence="2 3" key="1">
    <citation type="submission" date="2017-11" db="EMBL/GenBank/DDBJ databases">
        <title>Evolution of Phototrophy in the Chloroflexi Phylum Driven by Horizontal Gene Transfer.</title>
        <authorList>
            <person name="Ward L.M."/>
            <person name="Hemp J."/>
            <person name="Shih P.M."/>
            <person name="Mcglynn S.E."/>
            <person name="Fischer W."/>
        </authorList>
    </citation>
    <scope>NUCLEOTIDE SEQUENCE [LARGE SCALE GENOMIC DNA]</scope>
    <source>
        <strain evidence="2">JP3_7</strain>
    </source>
</reference>
<dbReference type="EMBL" id="PGTN01000047">
    <property type="protein sequence ID" value="PJF47476.1"/>
    <property type="molecule type" value="Genomic_DNA"/>
</dbReference>
<dbReference type="SUPFAM" id="SSF141673">
    <property type="entry name" value="MOSC N-terminal domain-like"/>
    <property type="match status" value="1"/>
</dbReference>
<name>A0A2M8QCE1_9CHLR</name>
<evidence type="ECO:0000259" key="1">
    <source>
        <dbReference type="PROSITE" id="PS51340"/>
    </source>
</evidence>
<gene>
    <name evidence="2" type="ORF">CUN48_08465</name>
</gene>
<dbReference type="Proteomes" id="UP000230790">
    <property type="component" value="Unassembled WGS sequence"/>
</dbReference>
<comment type="caution">
    <text evidence="2">The sequence shown here is derived from an EMBL/GenBank/DDBJ whole genome shotgun (WGS) entry which is preliminary data.</text>
</comment>
<protein>
    <submittedName>
        <fullName evidence="2">MOSC domain-containing protein</fullName>
    </submittedName>
</protein>
<proteinExistence type="predicted"/>
<dbReference type="InterPro" id="IPR005303">
    <property type="entry name" value="MOCOS_middle"/>
</dbReference>
<dbReference type="InterPro" id="IPR005302">
    <property type="entry name" value="MoCF_Sase_C"/>
</dbReference>
<dbReference type="PANTHER" id="PTHR14237">
    <property type="entry name" value="MOLYBDOPTERIN COFACTOR SULFURASE MOSC"/>
    <property type="match status" value="1"/>
</dbReference>
<evidence type="ECO:0000313" key="2">
    <source>
        <dbReference type="EMBL" id="PJF47476.1"/>
    </source>
</evidence>
<dbReference type="Pfam" id="PF03473">
    <property type="entry name" value="MOSC"/>
    <property type="match status" value="1"/>
</dbReference>
<dbReference type="Pfam" id="PF03476">
    <property type="entry name" value="MOSC_N"/>
    <property type="match status" value="1"/>
</dbReference>
<dbReference type="GO" id="GO:0003824">
    <property type="term" value="F:catalytic activity"/>
    <property type="evidence" value="ECO:0007669"/>
    <property type="project" value="InterPro"/>
</dbReference>
<evidence type="ECO:0000313" key="3">
    <source>
        <dbReference type="Proteomes" id="UP000230790"/>
    </source>
</evidence>
<feature type="domain" description="MOSC" evidence="1">
    <location>
        <begin position="126"/>
        <end position="265"/>
    </location>
</feature>
<dbReference type="GO" id="GO:0030151">
    <property type="term" value="F:molybdenum ion binding"/>
    <property type="evidence" value="ECO:0007669"/>
    <property type="project" value="InterPro"/>
</dbReference>
<organism evidence="2 3">
    <name type="scientific">Candidatus Thermofonsia Clade 3 bacterium</name>
    <dbReference type="NCBI Taxonomy" id="2364212"/>
    <lineage>
        <taxon>Bacteria</taxon>
        <taxon>Bacillati</taxon>
        <taxon>Chloroflexota</taxon>
        <taxon>Candidatus Thermofontia</taxon>
        <taxon>Candidatus Thermofonsia Clade 3</taxon>
    </lineage>
</organism>
<sequence length="274" mass="30283">MTIRVSALYCYPIKSCKGYALDETMTDVRGIVGDRRMMIVDSHGQFITQRTMPRLALIDPVMNNDGSITLRAPNKPSASFMPSNTGQRVQVHVWRDVCDAIDQGEAVAAWLQDFLGMPARLVRTADDVVRRVDARYARRPSDQIGFADGYPFLLISQASLDDLNARLASPVPMNRFRPNIVVSGCDAFAEDHWRELRIGDIIFHVVKPCARCTIPTIDQDTAIVGREPLRTLSTYRTFGQKVLFGQNLVAANTGLLRVGDEVVITATATAASAI</sequence>
<dbReference type="PROSITE" id="PS51340">
    <property type="entry name" value="MOSC"/>
    <property type="match status" value="1"/>
</dbReference>
<dbReference type="InterPro" id="IPR011037">
    <property type="entry name" value="Pyrv_Knase-like_insert_dom_sf"/>
</dbReference>
<accession>A0A2M8QCE1</accession>
<dbReference type="PANTHER" id="PTHR14237:SF19">
    <property type="entry name" value="MITOCHONDRIAL AMIDOXIME REDUCING COMPONENT 1"/>
    <property type="match status" value="1"/>
</dbReference>
<dbReference type="AlphaFoldDB" id="A0A2M8QCE1"/>
<dbReference type="GO" id="GO:0030170">
    <property type="term" value="F:pyridoxal phosphate binding"/>
    <property type="evidence" value="ECO:0007669"/>
    <property type="project" value="InterPro"/>
</dbReference>